<feature type="transmembrane region" description="Helical" evidence="1">
    <location>
        <begin position="38"/>
        <end position="67"/>
    </location>
</feature>
<keyword evidence="3" id="KW-1185">Reference proteome</keyword>
<name>A0A1M4VDU9_9THEO</name>
<feature type="transmembrane region" description="Helical" evidence="1">
    <location>
        <begin position="123"/>
        <end position="142"/>
    </location>
</feature>
<reference evidence="2 3" key="1">
    <citation type="submission" date="2016-11" db="EMBL/GenBank/DDBJ databases">
        <authorList>
            <person name="Jaros S."/>
            <person name="Januszkiewicz K."/>
            <person name="Wedrychowicz H."/>
        </authorList>
    </citation>
    <scope>NUCLEOTIDE SEQUENCE [LARGE SCALE GENOMIC DNA]</scope>
    <source>
        <strain evidence="2 3">DSM 17918</strain>
    </source>
</reference>
<feature type="transmembrane region" description="Helical" evidence="1">
    <location>
        <begin position="96"/>
        <end position="117"/>
    </location>
</feature>
<dbReference type="EMBL" id="FQVH01000004">
    <property type="protein sequence ID" value="SHE67058.1"/>
    <property type="molecule type" value="Genomic_DNA"/>
</dbReference>
<protein>
    <submittedName>
        <fullName evidence="2">ABC-2 family transporter protein</fullName>
    </submittedName>
</protein>
<feature type="transmembrane region" description="Helical" evidence="1">
    <location>
        <begin position="7"/>
        <end position="26"/>
    </location>
</feature>
<keyword evidence="1" id="KW-1133">Transmembrane helix</keyword>
<evidence type="ECO:0000313" key="3">
    <source>
        <dbReference type="Proteomes" id="UP000184088"/>
    </source>
</evidence>
<dbReference type="Pfam" id="PF06182">
    <property type="entry name" value="ABC2_membrane_6"/>
    <property type="match status" value="1"/>
</dbReference>
<dbReference type="PANTHER" id="PTHR36833:SF2">
    <property type="entry name" value="SLR0610 PROTEIN"/>
    <property type="match status" value="1"/>
</dbReference>
<accession>A0A1M4VDU9</accession>
<keyword evidence="1" id="KW-0812">Transmembrane</keyword>
<sequence length="154" mass="17325">MISIANLNIDAVLTAMLALPVFVYVLSTGTIKVTLINALLYILFIFIGVAIKYFFAFLLMSLSLWLVKAYALYSIFEEFFNLTVYPESIYKGIVRILFSLIVPIMIIANLPAMVFMGNFNSAYIAYSLIAAGFFWLLSDIVWKQGLKHYTSASS</sequence>
<dbReference type="RefSeq" id="WP_073341661.1">
    <property type="nucleotide sequence ID" value="NZ_FQVH01000004.1"/>
</dbReference>
<dbReference type="Proteomes" id="UP000184088">
    <property type="component" value="Unassembled WGS sequence"/>
</dbReference>
<dbReference type="AlphaFoldDB" id="A0A1M4VDU9"/>
<dbReference type="OrthoDB" id="9788195at2"/>
<evidence type="ECO:0000256" key="1">
    <source>
        <dbReference type="SAM" id="Phobius"/>
    </source>
</evidence>
<gene>
    <name evidence="2" type="ORF">SAMN02746089_00600</name>
</gene>
<dbReference type="STRING" id="1121256.SAMN02746089_00600"/>
<organism evidence="2 3">
    <name type="scientific">Caldanaerobius fijiensis DSM 17918</name>
    <dbReference type="NCBI Taxonomy" id="1121256"/>
    <lineage>
        <taxon>Bacteria</taxon>
        <taxon>Bacillati</taxon>
        <taxon>Bacillota</taxon>
        <taxon>Clostridia</taxon>
        <taxon>Thermoanaerobacterales</taxon>
        <taxon>Thermoanaerobacteraceae</taxon>
        <taxon>Caldanaerobius</taxon>
    </lineage>
</organism>
<evidence type="ECO:0000313" key="2">
    <source>
        <dbReference type="EMBL" id="SHE67058.1"/>
    </source>
</evidence>
<dbReference type="PANTHER" id="PTHR36833">
    <property type="entry name" value="SLR0610 PROTEIN-RELATED"/>
    <property type="match status" value="1"/>
</dbReference>
<dbReference type="InterPro" id="IPR010390">
    <property type="entry name" value="ABC-2_transporter-like"/>
</dbReference>
<keyword evidence="1" id="KW-0472">Membrane</keyword>
<proteinExistence type="predicted"/>